<comment type="caution">
    <text evidence="4">The sequence shown here is derived from an EMBL/GenBank/DDBJ whole genome shotgun (WGS) entry which is preliminary data.</text>
</comment>
<sequence length="401" mass="44617">MKSHRITMLGTGLIADFYTMTLHGQRNRDSVAVVYSRTKERGDTFAKRWNIPTYTTSIEEAINHPDTDVIIVALPNHMHEEAITLAAKAGKAILCTKPLARNAAEAKRILDTVEKAGVFAGYLEDLCYTPKTLKAVKSVQSGAVGDVLWVRSRETHPGPHSAWFWDDKQAGGGCIVDLGCHCIEIIRNFVGKGNRPVEVLCWKDTLVHPINAEDNAIALIKFESGAIGQFEVSWTFRGGMDLRDEVAGTHGTIWMNHFLRTGFEMFTAAEGNSYIAEKAESSTGWLFPVGDEVAELGYVDMFTDMFNSMESKKDPMETFYDGYVVNAIMDACFKSAEAHAWVPVELDWRGGKTERIQNKPSMFEGQVIIKQETLPDGRVKLILKDPKTNEFSDRVVATVNA</sequence>
<dbReference type="InterPro" id="IPR000683">
    <property type="entry name" value="Gfo/Idh/MocA-like_OxRdtase_N"/>
</dbReference>
<proteinExistence type="predicted"/>
<dbReference type="InterPro" id="IPR036291">
    <property type="entry name" value="NAD(P)-bd_dom_sf"/>
</dbReference>
<feature type="domain" description="Gfo/Idh/MocA-like oxidoreductase N-terminal" evidence="2">
    <location>
        <begin position="5"/>
        <end position="118"/>
    </location>
</feature>
<dbReference type="GO" id="GO:0006740">
    <property type="term" value="P:NADPH regeneration"/>
    <property type="evidence" value="ECO:0007669"/>
    <property type="project" value="TreeGrafter"/>
</dbReference>
<dbReference type="Pfam" id="PF01408">
    <property type="entry name" value="GFO_IDH_MocA"/>
    <property type="match status" value="1"/>
</dbReference>
<evidence type="ECO:0000259" key="2">
    <source>
        <dbReference type="Pfam" id="PF01408"/>
    </source>
</evidence>
<dbReference type="GO" id="GO:0005737">
    <property type="term" value="C:cytoplasm"/>
    <property type="evidence" value="ECO:0007669"/>
    <property type="project" value="TreeGrafter"/>
</dbReference>
<keyword evidence="1" id="KW-0560">Oxidoreductase</keyword>
<dbReference type="GO" id="GO:0016491">
    <property type="term" value="F:oxidoreductase activity"/>
    <property type="evidence" value="ECO:0007669"/>
    <property type="project" value="UniProtKB-KW"/>
</dbReference>
<evidence type="ECO:0000259" key="3">
    <source>
        <dbReference type="Pfam" id="PF22725"/>
    </source>
</evidence>
<dbReference type="SUPFAM" id="SSF55347">
    <property type="entry name" value="Glyceraldehyde-3-phosphate dehydrogenase-like, C-terminal domain"/>
    <property type="match status" value="1"/>
</dbReference>
<feature type="domain" description="GFO/IDH/MocA-like oxidoreductase" evidence="3">
    <location>
        <begin position="134"/>
        <end position="253"/>
    </location>
</feature>
<evidence type="ECO:0000313" key="4">
    <source>
        <dbReference type="EMBL" id="KGA17865.1"/>
    </source>
</evidence>
<evidence type="ECO:0008006" key="5">
    <source>
        <dbReference type="Google" id="ProtNLM"/>
    </source>
</evidence>
<gene>
    <name evidence="4" type="ORF">GM51_9590</name>
</gene>
<dbReference type="AlphaFoldDB" id="A0A094Q188"/>
<protein>
    <recommendedName>
        <fullName evidence="5">Oxidoreductase</fullName>
    </recommendedName>
</protein>
<dbReference type="PANTHER" id="PTHR42840">
    <property type="entry name" value="NAD(P)-BINDING ROSSMANN-FOLD SUPERFAMILY PROTEIN-RELATED"/>
    <property type="match status" value="1"/>
</dbReference>
<dbReference type="SUPFAM" id="SSF51735">
    <property type="entry name" value="NAD(P)-binding Rossmann-fold domains"/>
    <property type="match status" value="1"/>
</dbReference>
<name>A0A094Q188_9ZZZZ</name>
<evidence type="ECO:0000256" key="1">
    <source>
        <dbReference type="ARBA" id="ARBA00023002"/>
    </source>
</evidence>
<reference evidence="4" key="1">
    <citation type="submission" date="2014-06" db="EMBL/GenBank/DDBJ databases">
        <title>Key roles for freshwater Actinobacteria revealed by deep metagenomic sequencing.</title>
        <authorList>
            <person name="Ghai R."/>
            <person name="Mizuno C.M."/>
            <person name="Picazo A."/>
            <person name="Camacho A."/>
            <person name="Rodriguez-Valera F."/>
        </authorList>
    </citation>
    <scope>NUCLEOTIDE SEQUENCE</scope>
</reference>
<dbReference type="Gene3D" id="3.40.50.720">
    <property type="entry name" value="NAD(P)-binding Rossmann-like Domain"/>
    <property type="match status" value="1"/>
</dbReference>
<organism evidence="4">
    <name type="scientific">freshwater metagenome</name>
    <dbReference type="NCBI Taxonomy" id="449393"/>
    <lineage>
        <taxon>unclassified sequences</taxon>
        <taxon>metagenomes</taxon>
        <taxon>ecological metagenomes</taxon>
    </lineage>
</organism>
<dbReference type="InterPro" id="IPR055170">
    <property type="entry name" value="GFO_IDH_MocA-like_dom"/>
</dbReference>
<dbReference type="GO" id="GO:0000166">
    <property type="term" value="F:nucleotide binding"/>
    <property type="evidence" value="ECO:0007669"/>
    <property type="project" value="InterPro"/>
</dbReference>
<dbReference type="EMBL" id="JNSL01000053">
    <property type="protein sequence ID" value="KGA17865.1"/>
    <property type="molecule type" value="Genomic_DNA"/>
</dbReference>
<dbReference type="Pfam" id="PF22725">
    <property type="entry name" value="GFO_IDH_MocA_C3"/>
    <property type="match status" value="1"/>
</dbReference>
<dbReference type="Gene3D" id="3.30.360.10">
    <property type="entry name" value="Dihydrodipicolinate Reductase, domain 2"/>
    <property type="match status" value="1"/>
</dbReference>
<dbReference type="PANTHER" id="PTHR42840:SF3">
    <property type="entry name" value="BINDING ROSSMANN FOLD OXIDOREDUCTASE, PUTATIVE (AFU_ORTHOLOGUE AFUA_2G10240)-RELATED"/>
    <property type="match status" value="1"/>
</dbReference>
<accession>A0A094Q188</accession>